<feature type="signal peptide" evidence="4">
    <location>
        <begin position="1"/>
        <end position="25"/>
    </location>
</feature>
<keyword evidence="8" id="KW-1185">Reference proteome</keyword>
<evidence type="ECO:0000256" key="1">
    <source>
        <dbReference type="ARBA" id="ARBA00022448"/>
    </source>
</evidence>
<protein>
    <recommendedName>
        <fullName evidence="4">Lipopolysaccharide export system protein LptA</fullName>
    </recommendedName>
</protein>
<evidence type="ECO:0000256" key="5">
    <source>
        <dbReference type="SAM" id="MobiDB-lite"/>
    </source>
</evidence>
<evidence type="ECO:0000256" key="4">
    <source>
        <dbReference type="HAMAP-Rule" id="MF_01914"/>
    </source>
</evidence>
<dbReference type="InterPro" id="IPR005653">
    <property type="entry name" value="OstA-like_N"/>
</dbReference>
<dbReference type="HAMAP" id="MF_01914">
    <property type="entry name" value="LPS_assembly_LptA"/>
    <property type="match status" value="1"/>
</dbReference>
<gene>
    <name evidence="4" type="primary">lptA</name>
    <name evidence="7" type="ORF">J2W49_001643</name>
</gene>
<dbReference type="PANTHER" id="PTHR36504">
    <property type="entry name" value="LIPOPOLYSACCHARIDE EXPORT SYSTEM PROTEIN LPTA"/>
    <property type="match status" value="1"/>
</dbReference>
<name>A0ABU1WK73_9BURK</name>
<comment type="caution">
    <text evidence="7">The sequence shown here is derived from an EMBL/GenBank/DDBJ whole genome shotgun (WGS) entry which is preliminary data.</text>
</comment>
<sequence precursor="true">MPTQTLTRFVSVLAASLFCMGAALAEAADKDKPMNIEADALRYDDAKQTSVFTGNVVLTKGTIIMRGKQIEVKQDAQGNQVGVLTGTAATPGFFRQKREGLDEWIEGEGVRIDYDSKSEIIRFTGSAVLRRYRGEQINDEARGNQIVYNSATEVFTVKGNEPGRDAANPSGRVRAMLTPTPTEGAAPAAAPADPATLRPSGQIKEKSQ</sequence>
<comment type="subunit">
    <text evidence="4">Component of the lipopolysaccharide transport and assembly complex.</text>
</comment>
<evidence type="ECO:0000313" key="7">
    <source>
        <dbReference type="EMBL" id="MDR7149688.1"/>
    </source>
</evidence>
<evidence type="ECO:0000259" key="6">
    <source>
        <dbReference type="Pfam" id="PF03968"/>
    </source>
</evidence>
<accession>A0ABU1WK73</accession>
<keyword evidence="3 4" id="KW-0574">Periplasm</keyword>
<dbReference type="InterPro" id="IPR052037">
    <property type="entry name" value="LPS_export_LptA"/>
</dbReference>
<comment type="function">
    <text evidence="4">Involved in the assembly of lipopolysaccharide (LPS). Required for the translocation of LPS from the inner membrane to the outer membrane.</text>
</comment>
<keyword evidence="1 4" id="KW-0813">Transport</keyword>
<keyword evidence="2 4" id="KW-0732">Signal</keyword>
<comment type="subcellular location">
    <subcellularLocation>
        <location evidence="4">Periplasm</location>
    </subcellularLocation>
</comment>
<evidence type="ECO:0000313" key="8">
    <source>
        <dbReference type="Proteomes" id="UP001265700"/>
    </source>
</evidence>
<proteinExistence type="inferred from homology"/>
<feature type="chain" id="PRO_5044917076" description="Lipopolysaccharide export system protein LptA" evidence="4">
    <location>
        <begin position="26"/>
        <end position="208"/>
    </location>
</feature>
<reference evidence="7 8" key="1">
    <citation type="submission" date="2023-07" db="EMBL/GenBank/DDBJ databases">
        <title>Sorghum-associated microbial communities from plants grown in Nebraska, USA.</title>
        <authorList>
            <person name="Schachtman D."/>
        </authorList>
    </citation>
    <scope>NUCLEOTIDE SEQUENCE [LARGE SCALE GENOMIC DNA]</scope>
    <source>
        <strain evidence="7 8">4249</strain>
    </source>
</reference>
<evidence type="ECO:0000256" key="3">
    <source>
        <dbReference type="ARBA" id="ARBA00022764"/>
    </source>
</evidence>
<dbReference type="Pfam" id="PF03968">
    <property type="entry name" value="LptD_N"/>
    <property type="match status" value="1"/>
</dbReference>
<dbReference type="NCBIfam" id="TIGR03002">
    <property type="entry name" value="outer_YhbN_LptA"/>
    <property type="match status" value="1"/>
</dbReference>
<feature type="domain" description="Organic solvent tolerance-like N-terminal" evidence="6">
    <location>
        <begin position="35"/>
        <end position="153"/>
    </location>
</feature>
<evidence type="ECO:0000256" key="2">
    <source>
        <dbReference type="ARBA" id="ARBA00022729"/>
    </source>
</evidence>
<dbReference type="InterPro" id="IPR014340">
    <property type="entry name" value="LptA"/>
</dbReference>
<comment type="similarity">
    <text evidence="4">Belongs to the LptA family.</text>
</comment>
<feature type="compositionally biased region" description="Low complexity" evidence="5">
    <location>
        <begin position="178"/>
        <end position="196"/>
    </location>
</feature>
<organism evidence="7 8">
    <name type="scientific">Hydrogenophaga palleronii</name>
    <dbReference type="NCBI Taxonomy" id="65655"/>
    <lineage>
        <taxon>Bacteria</taxon>
        <taxon>Pseudomonadati</taxon>
        <taxon>Pseudomonadota</taxon>
        <taxon>Betaproteobacteria</taxon>
        <taxon>Burkholderiales</taxon>
        <taxon>Comamonadaceae</taxon>
        <taxon>Hydrogenophaga</taxon>
    </lineage>
</organism>
<dbReference type="Proteomes" id="UP001265700">
    <property type="component" value="Unassembled WGS sequence"/>
</dbReference>
<dbReference type="PANTHER" id="PTHR36504:SF1">
    <property type="entry name" value="LIPOPOLYSACCHARIDE EXPORT SYSTEM PROTEIN LPTA"/>
    <property type="match status" value="1"/>
</dbReference>
<dbReference type="EMBL" id="JAVDWU010000003">
    <property type="protein sequence ID" value="MDR7149688.1"/>
    <property type="molecule type" value="Genomic_DNA"/>
</dbReference>
<dbReference type="RefSeq" id="WP_310314149.1">
    <property type="nucleotide sequence ID" value="NZ_JAVDWU010000003.1"/>
</dbReference>
<dbReference type="Gene3D" id="2.60.450.10">
    <property type="entry name" value="Lipopolysaccharide (LPS) transport protein A like domain"/>
    <property type="match status" value="1"/>
</dbReference>
<feature type="region of interest" description="Disordered" evidence="5">
    <location>
        <begin position="160"/>
        <end position="208"/>
    </location>
</feature>